<dbReference type="SUPFAM" id="SSF88723">
    <property type="entry name" value="PIN domain-like"/>
    <property type="match status" value="1"/>
</dbReference>
<accession>A0ABY6F5R9</accession>
<name>A0ABY6F5R9_9GAMM</name>
<dbReference type="RefSeq" id="WP_263076724.1">
    <property type="nucleotide sequence ID" value="NZ_CP089977.1"/>
</dbReference>
<dbReference type="InterPro" id="IPR029060">
    <property type="entry name" value="PIN-like_dom_sf"/>
</dbReference>
<keyword evidence="2" id="KW-1185">Reference proteome</keyword>
<evidence type="ECO:0008006" key="3">
    <source>
        <dbReference type="Google" id="ProtNLM"/>
    </source>
</evidence>
<dbReference type="Proteomes" id="UP001063782">
    <property type="component" value="Chromosome"/>
</dbReference>
<sequence length="135" mass="15872">MFNRPFDNQDNIRVRLETESKLHIQELIKNGELDLVWSYILAYENSQNPFFERRFAIEKWQKLATVLIGENQEIKTYAKILMEQNIKIKDALHIACAVNAQAEYFLSTDNKLLNKMQANNDIIALNPIDFIQEIK</sequence>
<evidence type="ECO:0000313" key="1">
    <source>
        <dbReference type="EMBL" id="UXZ05225.1"/>
    </source>
</evidence>
<protein>
    <recommendedName>
        <fullName evidence="3">PIN domain-containing protein</fullName>
    </recommendedName>
</protein>
<reference evidence="1" key="1">
    <citation type="submission" date="2021-12" db="EMBL/GenBank/DDBJ databases">
        <title>taxonomy of Moraxella sp. ZY201224.</title>
        <authorList>
            <person name="Li F."/>
        </authorList>
    </citation>
    <scope>NUCLEOTIDE SEQUENCE</scope>
    <source>
        <strain evidence="1">ZY201224</strain>
    </source>
</reference>
<evidence type="ECO:0000313" key="2">
    <source>
        <dbReference type="Proteomes" id="UP001063782"/>
    </source>
</evidence>
<gene>
    <name evidence="1" type="ORF">LU297_01870</name>
</gene>
<dbReference type="EMBL" id="CP089977">
    <property type="protein sequence ID" value="UXZ05225.1"/>
    <property type="molecule type" value="Genomic_DNA"/>
</dbReference>
<organism evidence="1 2">
    <name type="scientific">Moraxella nasicaprae</name>
    <dbReference type="NCBI Taxonomy" id="2904122"/>
    <lineage>
        <taxon>Bacteria</taxon>
        <taxon>Pseudomonadati</taxon>
        <taxon>Pseudomonadota</taxon>
        <taxon>Gammaproteobacteria</taxon>
        <taxon>Moraxellales</taxon>
        <taxon>Moraxellaceae</taxon>
        <taxon>Moraxella</taxon>
    </lineage>
</organism>
<proteinExistence type="predicted"/>